<accession>A0A9Q3W3I3</accession>
<dbReference type="AlphaFoldDB" id="A0A9Q3W3I3"/>
<proteinExistence type="predicted"/>
<organism evidence="1 2">
    <name type="scientific">Alloalcanivorax xenomutans</name>
    <dbReference type="NCBI Taxonomy" id="1094342"/>
    <lineage>
        <taxon>Bacteria</taxon>
        <taxon>Pseudomonadati</taxon>
        <taxon>Pseudomonadota</taxon>
        <taxon>Gammaproteobacteria</taxon>
        <taxon>Oceanospirillales</taxon>
        <taxon>Alcanivoracaceae</taxon>
        <taxon>Alloalcanivorax</taxon>
    </lineage>
</organism>
<evidence type="ECO:0000313" key="2">
    <source>
        <dbReference type="Proteomes" id="UP001107961"/>
    </source>
</evidence>
<protein>
    <submittedName>
        <fullName evidence="1">Uncharacterized protein</fullName>
    </submittedName>
</protein>
<evidence type="ECO:0000313" key="1">
    <source>
        <dbReference type="EMBL" id="MCE7507162.1"/>
    </source>
</evidence>
<comment type="caution">
    <text evidence="1">The sequence shown here is derived from an EMBL/GenBank/DDBJ whole genome shotgun (WGS) entry which is preliminary data.</text>
</comment>
<name>A0A9Q3W3I3_9GAMM</name>
<reference evidence="1" key="1">
    <citation type="submission" date="2022-01" db="EMBL/GenBank/DDBJ databases">
        <authorList>
            <person name="Karlyshev A.V."/>
            <person name="Jaspars M."/>
        </authorList>
    </citation>
    <scope>NUCLEOTIDE SEQUENCE</scope>
    <source>
        <strain evidence="1">AGSA3-2</strain>
    </source>
</reference>
<sequence>MGILANNAQAAPNSAAGGHEIAKATVFMVRAGPYCNLFYLYIGHLIVLINDFYNKTKVDDAPASR</sequence>
<gene>
    <name evidence="1" type="ORF">LZG35_00835</name>
</gene>
<keyword evidence="2" id="KW-1185">Reference proteome</keyword>
<dbReference type="RefSeq" id="WP_145912251.1">
    <property type="nucleotide sequence ID" value="NZ_CZHF01000035.1"/>
</dbReference>
<dbReference type="EMBL" id="JAJVKT010000001">
    <property type="protein sequence ID" value="MCE7507162.1"/>
    <property type="molecule type" value="Genomic_DNA"/>
</dbReference>
<dbReference type="Proteomes" id="UP001107961">
    <property type="component" value="Unassembled WGS sequence"/>
</dbReference>